<evidence type="ECO:0000256" key="1">
    <source>
        <dbReference type="ARBA" id="ARBA00000923"/>
    </source>
</evidence>
<evidence type="ECO:0000256" key="24">
    <source>
        <dbReference type="ARBA" id="ARBA00048701"/>
    </source>
</evidence>
<evidence type="ECO:0000256" key="14">
    <source>
        <dbReference type="ARBA" id="ARBA00033629"/>
    </source>
</evidence>
<dbReference type="PANTHER" id="PTHR43903">
    <property type="entry name" value="NEUROLIGIN"/>
    <property type="match status" value="1"/>
</dbReference>
<evidence type="ECO:0000256" key="39">
    <source>
        <dbReference type="ARBA" id="ARBA00080674"/>
    </source>
</evidence>
<comment type="catalytic activity">
    <reaction evidence="18">
        <text>13-octadecanoyloxy-octadecanoate + H2O = 13-hydroxy-octadecanoate + octadecanoate + H(+)</text>
        <dbReference type="Rhea" id="RHEA:52084"/>
        <dbReference type="ChEBI" id="CHEBI:15377"/>
        <dbReference type="ChEBI" id="CHEBI:15378"/>
        <dbReference type="ChEBI" id="CHEBI:25629"/>
        <dbReference type="ChEBI" id="CHEBI:136304"/>
        <dbReference type="ChEBI" id="CHEBI:136335"/>
    </reaction>
    <physiologicalReaction direction="left-to-right" evidence="18">
        <dbReference type="Rhea" id="RHEA:52085"/>
    </physiologicalReaction>
</comment>
<comment type="catalytic activity">
    <reaction evidence="33">
        <text>a sterol ester + H2O = a sterol + a fatty acid + H(+)</text>
        <dbReference type="Rhea" id="RHEA:10100"/>
        <dbReference type="ChEBI" id="CHEBI:15377"/>
        <dbReference type="ChEBI" id="CHEBI:15378"/>
        <dbReference type="ChEBI" id="CHEBI:15889"/>
        <dbReference type="ChEBI" id="CHEBI:28868"/>
        <dbReference type="ChEBI" id="CHEBI:35915"/>
        <dbReference type="EC" id="3.1.1.13"/>
    </reaction>
    <physiologicalReaction direction="left-to-right" evidence="33">
        <dbReference type="Rhea" id="RHEA:10101"/>
    </physiologicalReaction>
</comment>
<dbReference type="GO" id="GO:0004771">
    <property type="term" value="F:sterol ester esterase activity"/>
    <property type="evidence" value="ECO:0007669"/>
    <property type="project" value="UniProtKB-EC"/>
</dbReference>
<evidence type="ECO:0000256" key="33">
    <source>
        <dbReference type="ARBA" id="ARBA00053019"/>
    </source>
</evidence>
<evidence type="ECO:0000256" key="40">
    <source>
        <dbReference type="ARBA" id="ARBA00082326"/>
    </source>
</evidence>
<comment type="catalytic activity">
    <reaction evidence="29">
        <text>13-(9Z-hexadecenoyloxy)-octadecanoate + H2O = 13-hydroxy-octadecanoate + (9Z)-hexadecenoate + H(+)</text>
        <dbReference type="Rhea" id="RHEA:52076"/>
        <dbReference type="ChEBI" id="CHEBI:15377"/>
        <dbReference type="ChEBI" id="CHEBI:15378"/>
        <dbReference type="ChEBI" id="CHEBI:32372"/>
        <dbReference type="ChEBI" id="CHEBI:136304"/>
        <dbReference type="ChEBI" id="CHEBI:136315"/>
    </reaction>
    <physiologicalReaction direction="left-to-right" evidence="29">
        <dbReference type="Rhea" id="RHEA:52077"/>
    </physiologicalReaction>
</comment>
<evidence type="ECO:0000256" key="17">
    <source>
        <dbReference type="ARBA" id="ARBA00047368"/>
    </source>
</evidence>
<comment type="catalytic activity">
    <reaction evidence="28">
        <text>13-(9Z-octadecenoyloxy)-octadecanoate + H2O = 13-hydroxy-octadecanoate + (9Z)-octadecenoate + H(+)</text>
        <dbReference type="Rhea" id="RHEA:52064"/>
        <dbReference type="ChEBI" id="CHEBI:15377"/>
        <dbReference type="ChEBI" id="CHEBI:15378"/>
        <dbReference type="ChEBI" id="CHEBI:30823"/>
        <dbReference type="ChEBI" id="CHEBI:136303"/>
        <dbReference type="ChEBI" id="CHEBI:136304"/>
    </reaction>
    <physiologicalReaction direction="left-to-right" evidence="28">
        <dbReference type="Rhea" id="RHEA:52065"/>
    </physiologicalReaction>
</comment>
<keyword evidence="12" id="KW-0325">Glycoprotein</keyword>
<comment type="catalytic activity">
    <reaction evidence="31">
        <text>an acetyl ester + H2O = an aliphatic alcohol + acetate + H(+)</text>
        <dbReference type="Rhea" id="RHEA:12957"/>
        <dbReference type="ChEBI" id="CHEBI:2571"/>
        <dbReference type="ChEBI" id="CHEBI:15377"/>
        <dbReference type="ChEBI" id="CHEBI:15378"/>
        <dbReference type="ChEBI" id="CHEBI:30089"/>
        <dbReference type="ChEBI" id="CHEBI:47622"/>
        <dbReference type="EC" id="3.1.1.6"/>
    </reaction>
    <physiologicalReaction direction="left-to-right" evidence="31">
        <dbReference type="Rhea" id="RHEA:12958"/>
    </physiologicalReaction>
</comment>
<comment type="catalytic activity">
    <reaction evidence="19">
        <text>cholesteryl (9Z-octadecenoate) + H2O = cholesterol + (9Z)-octadecenoate + H(+)</text>
        <dbReference type="Rhea" id="RHEA:33875"/>
        <dbReference type="ChEBI" id="CHEBI:15377"/>
        <dbReference type="ChEBI" id="CHEBI:15378"/>
        <dbReference type="ChEBI" id="CHEBI:16113"/>
        <dbReference type="ChEBI" id="CHEBI:30823"/>
        <dbReference type="ChEBI" id="CHEBI:46898"/>
    </reaction>
    <physiologicalReaction direction="left-to-right" evidence="19">
        <dbReference type="Rhea" id="RHEA:33876"/>
    </physiologicalReaction>
</comment>
<evidence type="ECO:0000259" key="43">
    <source>
        <dbReference type="Pfam" id="PF00135"/>
    </source>
</evidence>
<evidence type="ECO:0000256" key="16">
    <source>
        <dbReference type="ARBA" id="ARBA00042120"/>
    </source>
</evidence>
<comment type="catalytic activity">
    <reaction evidence="27">
        <text>1,2,3-trioctanoylglycerol + H2O = dioctanoylglycerol + octanoate + H(+)</text>
        <dbReference type="Rhea" id="RHEA:47864"/>
        <dbReference type="ChEBI" id="CHEBI:15377"/>
        <dbReference type="ChEBI" id="CHEBI:15378"/>
        <dbReference type="ChEBI" id="CHEBI:25646"/>
        <dbReference type="ChEBI" id="CHEBI:76978"/>
        <dbReference type="ChEBI" id="CHEBI:88066"/>
    </reaction>
    <physiologicalReaction direction="left-to-right" evidence="27">
        <dbReference type="Rhea" id="RHEA:47865"/>
    </physiologicalReaction>
</comment>
<feature type="region of interest" description="Disordered" evidence="41">
    <location>
        <begin position="558"/>
        <end position="998"/>
    </location>
</feature>
<evidence type="ECO:0000256" key="8">
    <source>
        <dbReference type="ARBA" id="ARBA00022801"/>
    </source>
</evidence>
<evidence type="ECO:0000256" key="26">
    <source>
        <dbReference type="ARBA" id="ARBA00049221"/>
    </source>
</evidence>
<evidence type="ECO:0000256" key="29">
    <source>
        <dbReference type="ARBA" id="ARBA00049322"/>
    </source>
</evidence>
<comment type="catalytic activity">
    <reaction evidence="21">
        <text>1,2,3-tri-(9Z-octadecenoyl)-glycerol + H2O = di-(9Z)-octadecenoylglycerol + (9Z)-octadecenoate + H(+)</text>
        <dbReference type="Rhea" id="RHEA:38575"/>
        <dbReference type="ChEBI" id="CHEBI:15377"/>
        <dbReference type="ChEBI" id="CHEBI:15378"/>
        <dbReference type="ChEBI" id="CHEBI:30823"/>
        <dbReference type="ChEBI" id="CHEBI:53753"/>
        <dbReference type="ChEBI" id="CHEBI:75945"/>
    </reaction>
    <physiologicalReaction direction="left-to-right" evidence="21">
        <dbReference type="Rhea" id="RHEA:38576"/>
    </physiologicalReaction>
</comment>
<name>Q9N1D1_9PRIM</name>
<evidence type="ECO:0000256" key="30">
    <source>
        <dbReference type="ARBA" id="ARBA00049428"/>
    </source>
</evidence>
<comment type="catalytic activity">
    <reaction evidence="26">
        <text>9-octadecanoyloxy-octadecanoate + H2O = 9-hydroxy-octadecanoate + octadecanoate + H(+)</text>
        <dbReference type="Rhea" id="RHEA:52096"/>
        <dbReference type="ChEBI" id="CHEBI:15377"/>
        <dbReference type="ChEBI" id="CHEBI:15378"/>
        <dbReference type="ChEBI" id="CHEBI:25629"/>
        <dbReference type="ChEBI" id="CHEBI:136286"/>
        <dbReference type="ChEBI" id="CHEBI:136373"/>
    </reaction>
    <physiologicalReaction direction="left-to-right" evidence="26">
        <dbReference type="Rhea" id="RHEA:52097"/>
    </physiologicalReaction>
</comment>
<keyword evidence="6" id="KW-0964">Secreted</keyword>
<sequence length="998" mass="101026">MLTMGRLQLIVLGLTCCWAVASAVKLGAVYTEGGFVEGVNKKLGLLGDSVDIFKGIPFAAPTKALENPQPHPGWQGTLKAKNFKKRCLQATITQDSTYGDEDCLYLNIWVPQGRKQVSRDLPVMIWIYGGAFLMGSGHGANFLNNYLYDGEEIATRGNVIVVTFNYRVGPLGFLSTGDANLPGNYGLRDQHMAIAWVKRNIAAFGGDPNNITLFGESAGGASVSLQTLSPYNKGLIRRAISQSGVALSPWVIQKNPLFWAEKVAEKVGCPVGDAARMAQCLKVTDPRALTLAYKVPLAGLEYPMLHYVGFIPVIDGDFIPDDPVNLYANAADIDYIAGTNNMDGHIFASIDMPAINKGNKKVTEEDFYKLVSEFTFTKGLRGAKTTFDVYTESWAQDPSQENKKKTVVDLETDVLFLVPTEIALAQHRANAKSAKTYTYLFSHPSRMPVYPKWVGADHADDIQYVFGKPFATPTGYRPQDRTVSKAMIAYWTNFAKTGDPNMGHSAVPTHWEPYTTENGSYLEITKKIDSSSMKRSLRTNFLRYWTLTYLALPTVTDQEATPVPPTGASEAPPVPPTGDSGAPPVPPTGDSGAPPVPPTGDSGAPPVPPTGDSGAPPVPPTGDSGAPPVPPTGDSGAPPVPPTGDSGAPPVPPTGDSGAPPVPATGDSGAPPVPPTGDSGAPPVPPTGDSGAPPVPPTGDSGAPPVPPTGDSGAPPVPPTGDSGAPPVPPTGDSGAPPVPPTGDSGAPPVPPTGDSGAPPVPPTGDSGAPPVPPTGDSGAPPVPPTGDSGAPPVPPTGDSGAPPVPPTGDSGAPPVPPTGDSGAPPVPPTGDSGAPPVPPTGDSGAPPVPPTGDSGAPPVPPTGDSGAPPVPPTGDSGAPPVPPTGDSGAPPVPPTGDSGAPPVPPTGDSGAPPVPPTGDSGAPPVPPTGDSGAPPVPPTGDSGAPPVPPTGDSGAPPVPLTGDSGAPPVPPTGDSEAAPVPPTDDSKEAQMPAVISF</sequence>
<evidence type="ECO:0000256" key="15">
    <source>
        <dbReference type="ARBA" id="ARBA00039150"/>
    </source>
</evidence>
<feature type="domain" description="Mucin-like" evidence="44">
    <location>
        <begin position="631"/>
        <end position="724"/>
    </location>
</feature>
<comment type="catalytic activity">
    <reaction evidence="23">
        <text>12-octadecanoyloxy-octadecanoate + H2O = 12-hydroxyoctadecanoate + octadecanoate + H(+)</text>
        <dbReference type="Rhea" id="RHEA:52080"/>
        <dbReference type="ChEBI" id="CHEBI:15377"/>
        <dbReference type="ChEBI" id="CHEBI:15378"/>
        <dbReference type="ChEBI" id="CHEBI:25629"/>
        <dbReference type="ChEBI" id="CHEBI:84201"/>
        <dbReference type="ChEBI" id="CHEBI:136330"/>
    </reaction>
    <physiologicalReaction direction="left-to-right" evidence="23">
        <dbReference type="Rhea" id="RHEA:52081"/>
    </physiologicalReaction>
</comment>
<evidence type="ECO:0000256" key="4">
    <source>
        <dbReference type="ARBA" id="ARBA00013279"/>
    </source>
</evidence>
<evidence type="ECO:0000256" key="18">
    <source>
        <dbReference type="ARBA" id="ARBA00047427"/>
    </source>
</evidence>
<evidence type="ECO:0000256" key="19">
    <source>
        <dbReference type="ARBA" id="ARBA00047653"/>
    </source>
</evidence>
<evidence type="ECO:0000256" key="13">
    <source>
        <dbReference type="ARBA" id="ARBA00023369"/>
    </source>
</evidence>
<evidence type="ECO:0000259" key="44">
    <source>
        <dbReference type="Pfam" id="PF16058"/>
    </source>
</evidence>
<dbReference type="Pfam" id="PF00135">
    <property type="entry name" value="COesterase"/>
    <property type="match status" value="1"/>
</dbReference>
<dbReference type="InterPro" id="IPR029058">
    <property type="entry name" value="AB_hydrolase_fold"/>
</dbReference>
<dbReference type="MEROPS" id="S09.985"/>
<dbReference type="InterPro" id="IPR032059">
    <property type="entry name" value="Mucin-like"/>
</dbReference>
<comment type="catalytic activity">
    <reaction evidence="22">
        <text>1-hexadecanoyl-sn-glycero-3-phosphocholine + H2O = sn-glycerol 3-phosphocholine + hexadecanoate + H(+)</text>
        <dbReference type="Rhea" id="RHEA:40435"/>
        <dbReference type="ChEBI" id="CHEBI:7896"/>
        <dbReference type="ChEBI" id="CHEBI:15377"/>
        <dbReference type="ChEBI" id="CHEBI:15378"/>
        <dbReference type="ChEBI" id="CHEBI:16870"/>
        <dbReference type="ChEBI" id="CHEBI:72998"/>
    </reaction>
    <physiologicalReaction direction="left-to-right" evidence="22">
        <dbReference type="Rhea" id="RHEA:40436"/>
    </physiologicalReaction>
</comment>
<comment type="catalytic activity">
    <reaction evidence="13">
        <text>a triacylglycerol + H2O = a diacylglycerol + a fatty acid + H(+)</text>
        <dbReference type="Rhea" id="RHEA:12044"/>
        <dbReference type="ChEBI" id="CHEBI:15377"/>
        <dbReference type="ChEBI" id="CHEBI:15378"/>
        <dbReference type="ChEBI" id="CHEBI:17855"/>
        <dbReference type="ChEBI" id="CHEBI:18035"/>
        <dbReference type="ChEBI" id="CHEBI:28868"/>
        <dbReference type="EC" id="3.1.1.3"/>
    </reaction>
    <physiologicalReaction direction="left-to-right" evidence="13">
        <dbReference type="Rhea" id="RHEA:12045"/>
    </physiologicalReaction>
</comment>
<feature type="chain" id="PRO_5007324844" description="Bile salt-activated lipase" evidence="42">
    <location>
        <begin position="24"/>
        <end position="998"/>
    </location>
</feature>
<evidence type="ECO:0000256" key="35">
    <source>
        <dbReference type="ARBA" id="ARBA00067090"/>
    </source>
</evidence>
<evidence type="ECO:0000256" key="38">
    <source>
        <dbReference type="ARBA" id="ARBA00078987"/>
    </source>
</evidence>
<dbReference type="GO" id="GO:0005576">
    <property type="term" value="C:extracellular region"/>
    <property type="evidence" value="ECO:0007669"/>
    <property type="project" value="UniProtKB-SubCell"/>
</dbReference>
<dbReference type="GO" id="GO:0008126">
    <property type="term" value="F:acetylesterase activity"/>
    <property type="evidence" value="ECO:0007669"/>
    <property type="project" value="UniProtKB-EC"/>
</dbReference>
<dbReference type="AlphaFoldDB" id="Q9N1D1"/>
<evidence type="ECO:0000256" key="32">
    <source>
        <dbReference type="ARBA" id="ARBA00052473"/>
    </source>
</evidence>
<keyword evidence="10" id="KW-0443">Lipid metabolism</keyword>
<dbReference type="GO" id="GO:0004806">
    <property type="term" value="F:triacylglycerol lipase activity"/>
    <property type="evidence" value="ECO:0007669"/>
    <property type="project" value="UniProtKB-EC"/>
</dbReference>
<evidence type="ECO:0000256" key="7">
    <source>
        <dbReference type="ARBA" id="ARBA00022729"/>
    </source>
</evidence>
<dbReference type="Pfam" id="PF16058">
    <property type="entry name" value="Mucin-like"/>
    <property type="match status" value="1"/>
</dbReference>
<feature type="signal peptide" evidence="42">
    <location>
        <begin position="1"/>
        <end position="23"/>
    </location>
</feature>
<evidence type="ECO:0000256" key="22">
    <source>
        <dbReference type="ARBA" id="ARBA00048656"/>
    </source>
</evidence>
<dbReference type="GO" id="GO:0016042">
    <property type="term" value="P:lipid catabolic process"/>
    <property type="evidence" value="ECO:0007669"/>
    <property type="project" value="UniProtKB-KW"/>
</dbReference>
<comment type="catalytic activity">
    <reaction evidence="17">
        <text>12-hexadecanoyloxy-octadecanoate + H2O = 12-hydroxyoctadecanoate + hexadecanoate + H(+)</text>
        <dbReference type="Rhea" id="RHEA:52056"/>
        <dbReference type="ChEBI" id="CHEBI:7896"/>
        <dbReference type="ChEBI" id="CHEBI:15377"/>
        <dbReference type="ChEBI" id="CHEBI:15378"/>
        <dbReference type="ChEBI" id="CHEBI:83677"/>
        <dbReference type="ChEBI" id="CHEBI:84201"/>
    </reaction>
    <physiologicalReaction direction="left-to-right" evidence="17">
        <dbReference type="Rhea" id="RHEA:52057"/>
    </physiologicalReaction>
</comment>
<dbReference type="InterPro" id="IPR002018">
    <property type="entry name" value="CarbesteraseB"/>
</dbReference>
<keyword evidence="8" id="KW-0378">Hydrolase</keyword>
<evidence type="ECO:0000256" key="34">
    <source>
        <dbReference type="ARBA" id="ARBA00064516"/>
    </source>
</evidence>
<evidence type="ECO:0000256" key="6">
    <source>
        <dbReference type="ARBA" id="ARBA00022525"/>
    </source>
</evidence>
<feature type="domain" description="Carboxylesterase type B" evidence="43">
    <location>
        <begin position="29"/>
        <end position="545"/>
    </location>
</feature>
<evidence type="ECO:0000256" key="42">
    <source>
        <dbReference type="SAM" id="SignalP"/>
    </source>
</evidence>
<comment type="catalytic activity">
    <reaction evidence="30">
        <text>12-(9Z-hexadecenoyloxy)-octadecanoate + H2O = 12-hydroxyoctadecanoate + (9Z)-hexadecenoate + H(+)</text>
        <dbReference type="Rhea" id="RHEA:52072"/>
        <dbReference type="ChEBI" id="CHEBI:15377"/>
        <dbReference type="ChEBI" id="CHEBI:15378"/>
        <dbReference type="ChEBI" id="CHEBI:32372"/>
        <dbReference type="ChEBI" id="CHEBI:84201"/>
        <dbReference type="ChEBI" id="CHEBI:136312"/>
    </reaction>
    <physiologicalReaction direction="left-to-right" evidence="30">
        <dbReference type="Rhea" id="RHEA:52073"/>
    </physiologicalReaction>
</comment>
<evidence type="ECO:0000256" key="10">
    <source>
        <dbReference type="ARBA" id="ARBA00023098"/>
    </source>
</evidence>
<dbReference type="PROSITE" id="PS00941">
    <property type="entry name" value="CARBOXYLESTERASE_B_2"/>
    <property type="match status" value="1"/>
</dbReference>
<keyword evidence="11" id="KW-1015">Disulfide bond</keyword>
<evidence type="ECO:0000256" key="27">
    <source>
        <dbReference type="ARBA" id="ARBA00049290"/>
    </source>
</evidence>
<keyword evidence="7 42" id="KW-0732">Signal</keyword>
<dbReference type="FunFam" id="3.40.50.1820:FF:000100">
    <property type="entry name" value="Carboxylic ester hydrolase"/>
    <property type="match status" value="1"/>
</dbReference>
<comment type="subunit">
    <text evidence="34">Interacts with CLC.</text>
</comment>
<comment type="catalytic activity">
    <reaction evidence="20">
        <text>9-hexadecanoyloxy-octadecanoate + H2O = 9-hydroxy-octadecanoate + hexadecanoate + H(+)</text>
        <dbReference type="Rhea" id="RHEA:52052"/>
        <dbReference type="ChEBI" id="CHEBI:7896"/>
        <dbReference type="ChEBI" id="CHEBI:15377"/>
        <dbReference type="ChEBI" id="CHEBI:15378"/>
        <dbReference type="ChEBI" id="CHEBI:83670"/>
        <dbReference type="ChEBI" id="CHEBI:136286"/>
    </reaction>
    <physiologicalReaction direction="left-to-right" evidence="20">
        <dbReference type="Rhea" id="RHEA:52053"/>
    </physiologicalReaction>
</comment>
<evidence type="ECO:0000313" key="45">
    <source>
        <dbReference type="EMBL" id="AAF71700.1"/>
    </source>
</evidence>
<evidence type="ECO:0000256" key="3">
    <source>
        <dbReference type="ARBA" id="ARBA00005964"/>
    </source>
</evidence>
<evidence type="ECO:0000256" key="5">
    <source>
        <dbReference type="ARBA" id="ARBA00022487"/>
    </source>
</evidence>
<comment type="catalytic activity">
    <reaction evidence="14">
        <text>a butanoate ester + H2O = an aliphatic alcohol + butanoate + H(+)</text>
        <dbReference type="Rhea" id="RHEA:47348"/>
        <dbReference type="ChEBI" id="CHEBI:2571"/>
        <dbReference type="ChEBI" id="CHEBI:15377"/>
        <dbReference type="ChEBI" id="CHEBI:15378"/>
        <dbReference type="ChEBI" id="CHEBI:17968"/>
        <dbReference type="ChEBI" id="CHEBI:50477"/>
    </reaction>
    <physiologicalReaction direction="left-to-right" evidence="14">
        <dbReference type="Rhea" id="RHEA:47349"/>
    </physiologicalReaction>
</comment>
<gene>
    <name evidence="45" type="primary">CEL</name>
</gene>
<evidence type="ECO:0000256" key="11">
    <source>
        <dbReference type="ARBA" id="ARBA00023157"/>
    </source>
</evidence>
<dbReference type="InterPro" id="IPR019819">
    <property type="entry name" value="Carboxylesterase_B_CS"/>
</dbReference>
<evidence type="ECO:0000256" key="23">
    <source>
        <dbReference type="ARBA" id="ARBA00048680"/>
    </source>
</evidence>
<evidence type="ECO:0000256" key="36">
    <source>
        <dbReference type="ARBA" id="ARBA00070864"/>
    </source>
</evidence>
<evidence type="ECO:0000256" key="37">
    <source>
        <dbReference type="ARBA" id="ARBA00075760"/>
    </source>
</evidence>
<dbReference type="EC" id="3.1.1.6" evidence="35"/>
<evidence type="ECO:0000256" key="41">
    <source>
        <dbReference type="SAM" id="MobiDB-lite"/>
    </source>
</evidence>
<reference evidence="45" key="1">
    <citation type="journal article" date="1999" name="Gene">
        <title>Characterization of the gorilla carboxyl ester lipase locus, and the appearance of the carboxyl ester lipase pseudogene during primate evolution.</title>
        <authorList>
            <person name="Madeyski K."/>
            <person name="Lidberg U."/>
            <person name="Bjursell G."/>
            <person name="Nilsson J."/>
        </authorList>
    </citation>
    <scope>NUCLEOTIDE SEQUENCE</scope>
</reference>
<keyword evidence="5" id="KW-0719">Serine esterase</keyword>
<comment type="catalytic activity">
    <reaction evidence="24">
        <text>12-(9Z-octadecenoyloxy)-octadecanoate + H2O = 12-hydroxyoctadecanoate + (9Z)-octadecenoate + H(+)</text>
        <dbReference type="Rhea" id="RHEA:52060"/>
        <dbReference type="ChEBI" id="CHEBI:15377"/>
        <dbReference type="ChEBI" id="CHEBI:15378"/>
        <dbReference type="ChEBI" id="CHEBI:30823"/>
        <dbReference type="ChEBI" id="CHEBI:84201"/>
        <dbReference type="ChEBI" id="CHEBI:136302"/>
    </reaction>
    <physiologicalReaction direction="left-to-right" evidence="24">
        <dbReference type="Rhea" id="RHEA:52061"/>
    </physiologicalReaction>
</comment>
<dbReference type="InterPro" id="IPR019826">
    <property type="entry name" value="Carboxylesterase_B_AS"/>
</dbReference>
<evidence type="ECO:0000256" key="9">
    <source>
        <dbReference type="ARBA" id="ARBA00022963"/>
    </source>
</evidence>
<comment type="similarity">
    <text evidence="3">Belongs to the type-B carboxylesterase/lipase family.</text>
</comment>
<comment type="subcellular location">
    <subcellularLocation>
        <location evidence="2">Secreted</location>
    </subcellularLocation>
</comment>
<dbReference type="EC" id="3.1.1.13" evidence="15"/>
<evidence type="ECO:0000256" key="25">
    <source>
        <dbReference type="ARBA" id="ARBA00048800"/>
    </source>
</evidence>
<evidence type="ECO:0000256" key="31">
    <source>
        <dbReference type="ARBA" id="ARBA00051791"/>
    </source>
</evidence>
<proteinExistence type="inferred from homology"/>
<dbReference type="Gene3D" id="3.40.50.1820">
    <property type="entry name" value="alpha/beta hydrolase"/>
    <property type="match status" value="1"/>
</dbReference>
<evidence type="ECO:0000256" key="21">
    <source>
        <dbReference type="ARBA" id="ARBA00048386"/>
    </source>
</evidence>
<dbReference type="ESTHER" id="gorgo-balip">
    <property type="family name" value="Cholesterol_esterase"/>
</dbReference>
<evidence type="ECO:0000256" key="20">
    <source>
        <dbReference type="ARBA" id="ARBA00047863"/>
    </source>
</evidence>
<dbReference type="EMBL" id="AF206618">
    <property type="protein sequence ID" value="AAF71700.1"/>
    <property type="molecule type" value="Genomic_DNA"/>
</dbReference>
<protein>
    <recommendedName>
        <fullName evidence="36">Bile salt-activated lipase</fullName>
        <ecNumber evidence="15">3.1.1.13</ecNumber>
        <ecNumber evidence="4">3.1.1.3</ecNumber>
        <ecNumber evidence="35">3.1.1.6</ecNumber>
    </recommendedName>
    <alternativeName>
        <fullName evidence="38">Bile salt-stimulated lipase</fullName>
    </alternativeName>
    <alternativeName>
        <fullName evidence="39">Carboxyl ester lipase</fullName>
    </alternativeName>
    <alternativeName>
        <fullName evidence="37">Cholesterol esterase</fullName>
    </alternativeName>
    <alternativeName>
        <fullName evidence="40">Pancreatic lysophospholipase</fullName>
    </alternativeName>
    <alternativeName>
        <fullName evidence="16">Sterol esterase</fullName>
    </alternativeName>
</protein>
<comment type="catalytic activity">
    <reaction evidence="32">
        <text>5-(9Z-hexadecenoyloxy)-octadecanoate + H2O = 5-hydroxy-octadecanoate + (9Z)-hexadecenoate + H(+)</text>
        <dbReference type="Rhea" id="RHEA:52092"/>
        <dbReference type="ChEBI" id="CHEBI:15377"/>
        <dbReference type="ChEBI" id="CHEBI:15378"/>
        <dbReference type="ChEBI" id="CHEBI:32372"/>
        <dbReference type="ChEBI" id="CHEBI:136369"/>
        <dbReference type="ChEBI" id="CHEBI:136370"/>
    </reaction>
    <physiologicalReaction direction="left-to-right" evidence="32">
        <dbReference type="Rhea" id="RHEA:52093"/>
    </physiologicalReaction>
</comment>
<dbReference type="CDD" id="cd00312">
    <property type="entry name" value="Esterase_lipase"/>
    <property type="match status" value="1"/>
</dbReference>
<keyword evidence="9" id="KW-0442">Lipid degradation</keyword>
<evidence type="ECO:0000256" key="2">
    <source>
        <dbReference type="ARBA" id="ARBA00004613"/>
    </source>
</evidence>
<dbReference type="SMR" id="Q9N1D1"/>
<comment type="catalytic activity">
    <reaction evidence="25">
        <text>9-(9Z-octadecenoyloxy)-octadecanoate + H2O = 9-hydroxy-octadecanoate + (9Z)-octadecenoate + H(+)</text>
        <dbReference type="Rhea" id="RHEA:52048"/>
        <dbReference type="ChEBI" id="CHEBI:15377"/>
        <dbReference type="ChEBI" id="CHEBI:15378"/>
        <dbReference type="ChEBI" id="CHEBI:30823"/>
        <dbReference type="ChEBI" id="CHEBI:136282"/>
        <dbReference type="ChEBI" id="CHEBI:136286"/>
    </reaction>
    <physiologicalReaction direction="left-to-right" evidence="25">
        <dbReference type="Rhea" id="RHEA:52049"/>
    </physiologicalReaction>
</comment>
<dbReference type="PROSITE" id="PS00122">
    <property type="entry name" value="CARBOXYLESTERASE_B_1"/>
    <property type="match status" value="1"/>
</dbReference>
<dbReference type="EC" id="3.1.1.3" evidence="4"/>
<evidence type="ECO:0000256" key="12">
    <source>
        <dbReference type="ARBA" id="ARBA00023180"/>
    </source>
</evidence>
<accession>Q9N1D1</accession>
<dbReference type="InterPro" id="IPR051093">
    <property type="entry name" value="Neuroligin/BSAL"/>
</dbReference>
<organism evidence="45">
    <name type="scientific">Gorilla gorilla</name>
    <name type="common">western gorilla</name>
    <dbReference type="NCBI Taxonomy" id="9593"/>
    <lineage>
        <taxon>Eukaryota</taxon>
        <taxon>Metazoa</taxon>
        <taxon>Chordata</taxon>
        <taxon>Craniata</taxon>
        <taxon>Vertebrata</taxon>
        <taxon>Euteleostomi</taxon>
        <taxon>Mammalia</taxon>
        <taxon>Eutheria</taxon>
        <taxon>Euarchontoglires</taxon>
        <taxon>Primates</taxon>
        <taxon>Haplorrhini</taxon>
        <taxon>Catarrhini</taxon>
        <taxon>Hominidae</taxon>
        <taxon>Gorilla</taxon>
    </lineage>
</organism>
<evidence type="ECO:0000256" key="28">
    <source>
        <dbReference type="ARBA" id="ARBA00049296"/>
    </source>
</evidence>
<dbReference type="SUPFAM" id="SSF53474">
    <property type="entry name" value="alpha/beta-Hydrolases"/>
    <property type="match status" value="1"/>
</dbReference>
<comment type="catalytic activity">
    <reaction evidence="1">
        <text>9-(9Z-hexadecenoyloxy)-octadecanoate + H2O = (9Z)-hexadecenoate + 9-hydroxy-octadecanoate + H(+)</text>
        <dbReference type="Rhea" id="RHEA:52068"/>
        <dbReference type="ChEBI" id="CHEBI:15377"/>
        <dbReference type="ChEBI" id="CHEBI:15378"/>
        <dbReference type="ChEBI" id="CHEBI:32372"/>
        <dbReference type="ChEBI" id="CHEBI:136286"/>
        <dbReference type="ChEBI" id="CHEBI:136309"/>
    </reaction>
    <physiologicalReaction direction="left-to-right" evidence="1">
        <dbReference type="Rhea" id="RHEA:52069"/>
    </physiologicalReaction>
</comment>